<dbReference type="EC" id="3.4.11.9" evidence="4"/>
<dbReference type="PROSITE" id="PS00491">
    <property type="entry name" value="PROLINE_PEPTIDASE"/>
    <property type="match status" value="1"/>
</dbReference>
<feature type="chain" id="PRO_5004908320" description="Xaa-Pro aminopeptidase" evidence="11">
    <location>
        <begin position="29"/>
        <end position="548"/>
    </location>
</feature>
<evidence type="ECO:0000256" key="11">
    <source>
        <dbReference type="SAM" id="SignalP"/>
    </source>
</evidence>
<reference evidence="13 14" key="1">
    <citation type="submission" date="2014-01" db="EMBL/GenBank/DDBJ databases">
        <title>Complete genome sequence of ionizing-radiation resistance bacterium Hymenobacter swuensis DY53.</title>
        <authorList>
            <person name="Jung J.-H."/>
            <person name="Jeong S.-W."/>
            <person name="Joe M.-H."/>
            <person name="Cho y.-j."/>
            <person name="Kim M.-K."/>
            <person name="Lim S.-Y."/>
        </authorList>
    </citation>
    <scope>NUCLEOTIDE SEQUENCE [LARGE SCALE GENOMIC DNA]</scope>
    <source>
        <strain evidence="13 14">DY53</strain>
    </source>
</reference>
<comment type="cofactor">
    <cofactor evidence="2">
        <name>Mn(2+)</name>
        <dbReference type="ChEBI" id="CHEBI:29035"/>
    </cofactor>
</comment>
<dbReference type="SUPFAM" id="SSF55920">
    <property type="entry name" value="Creatinase/aminopeptidase"/>
    <property type="match status" value="1"/>
</dbReference>
<evidence type="ECO:0000256" key="8">
    <source>
        <dbReference type="ARBA" id="ARBA00023049"/>
    </source>
</evidence>
<keyword evidence="7" id="KW-0378">Hydrolase</keyword>
<protein>
    <recommendedName>
        <fullName evidence="4">Xaa-Pro aminopeptidase</fullName>
        <ecNumber evidence="4">3.4.11.9</ecNumber>
    </recommendedName>
</protein>
<dbReference type="RefSeq" id="WP_071883155.1">
    <property type="nucleotide sequence ID" value="NZ_CP007145.1"/>
</dbReference>
<feature type="domain" description="Aminopeptidase P N-terminal" evidence="12">
    <location>
        <begin position="41"/>
        <end position="180"/>
    </location>
</feature>
<dbReference type="GO" id="GO:0030145">
    <property type="term" value="F:manganese ion binding"/>
    <property type="evidence" value="ECO:0007669"/>
    <property type="project" value="InterPro"/>
</dbReference>
<evidence type="ECO:0000256" key="1">
    <source>
        <dbReference type="ARBA" id="ARBA00001424"/>
    </source>
</evidence>
<dbReference type="InterPro" id="IPR001131">
    <property type="entry name" value="Peptidase_M24B_aminopep-P_CS"/>
</dbReference>
<dbReference type="Gene3D" id="3.40.350.10">
    <property type="entry name" value="Creatinase/prolidase N-terminal domain"/>
    <property type="match status" value="1"/>
</dbReference>
<dbReference type="InterPro" id="IPR007865">
    <property type="entry name" value="Aminopep_P_N"/>
</dbReference>
<keyword evidence="6 10" id="KW-0479">Metal-binding</keyword>
<evidence type="ECO:0000256" key="4">
    <source>
        <dbReference type="ARBA" id="ARBA00012574"/>
    </source>
</evidence>
<accession>W8F6D0</accession>
<evidence type="ECO:0000256" key="7">
    <source>
        <dbReference type="ARBA" id="ARBA00022801"/>
    </source>
</evidence>
<dbReference type="PATRIC" id="fig|1227739.3.peg.4136"/>
<evidence type="ECO:0000256" key="9">
    <source>
        <dbReference type="ARBA" id="ARBA00023211"/>
    </source>
</evidence>
<dbReference type="STRING" id="1227739.Hsw_3987"/>
<comment type="catalytic activity">
    <reaction evidence="1">
        <text>Release of any N-terminal amino acid, including proline, that is linked to proline, even from a dipeptide or tripeptide.</text>
        <dbReference type="EC" id="3.4.11.9"/>
    </reaction>
</comment>
<keyword evidence="9" id="KW-0464">Manganese</keyword>
<gene>
    <name evidence="13" type="ORF">Hsw_3987</name>
</gene>
<evidence type="ECO:0000259" key="12">
    <source>
        <dbReference type="SMART" id="SM01011"/>
    </source>
</evidence>
<keyword evidence="11" id="KW-0732">Signal</keyword>
<dbReference type="PANTHER" id="PTHR43226">
    <property type="entry name" value="XAA-PRO AMINOPEPTIDASE 3"/>
    <property type="match status" value="1"/>
</dbReference>
<name>W8F6D0_9BACT</name>
<dbReference type="EMBL" id="CP007145">
    <property type="protein sequence ID" value="AHJ99582.1"/>
    <property type="molecule type" value="Genomic_DNA"/>
</dbReference>
<dbReference type="eggNOG" id="COG0006">
    <property type="taxonomic scope" value="Bacteria"/>
</dbReference>
<dbReference type="OrthoDB" id="9806388at2"/>
<dbReference type="SUPFAM" id="SSF53092">
    <property type="entry name" value="Creatinase/prolidase N-terminal domain"/>
    <property type="match status" value="1"/>
</dbReference>
<evidence type="ECO:0000256" key="5">
    <source>
        <dbReference type="ARBA" id="ARBA00022670"/>
    </source>
</evidence>
<dbReference type="CDD" id="cd01087">
    <property type="entry name" value="Prolidase"/>
    <property type="match status" value="1"/>
</dbReference>
<proteinExistence type="inferred from homology"/>
<keyword evidence="5" id="KW-0645">Protease</keyword>
<evidence type="ECO:0000256" key="3">
    <source>
        <dbReference type="ARBA" id="ARBA00008766"/>
    </source>
</evidence>
<evidence type="ECO:0000256" key="2">
    <source>
        <dbReference type="ARBA" id="ARBA00001936"/>
    </source>
</evidence>
<dbReference type="InterPro" id="IPR052433">
    <property type="entry name" value="X-Pro_dipept-like"/>
</dbReference>
<dbReference type="Proteomes" id="UP000019423">
    <property type="component" value="Chromosome"/>
</dbReference>
<feature type="signal peptide" evidence="11">
    <location>
        <begin position="1"/>
        <end position="28"/>
    </location>
</feature>
<dbReference type="Gene3D" id="3.90.230.10">
    <property type="entry name" value="Creatinase/methionine aminopeptidase superfamily"/>
    <property type="match status" value="1"/>
</dbReference>
<organism evidence="13 14">
    <name type="scientific">Hymenobacter swuensis DY53</name>
    <dbReference type="NCBI Taxonomy" id="1227739"/>
    <lineage>
        <taxon>Bacteria</taxon>
        <taxon>Pseudomonadati</taxon>
        <taxon>Bacteroidota</taxon>
        <taxon>Cytophagia</taxon>
        <taxon>Cytophagales</taxon>
        <taxon>Hymenobacteraceae</taxon>
        <taxon>Hymenobacter</taxon>
    </lineage>
</organism>
<dbReference type="SMART" id="SM01011">
    <property type="entry name" value="AMP_N"/>
    <property type="match status" value="1"/>
</dbReference>
<dbReference type="InterPro" id="IPR029149">
    <property type="entry name" value="Creatin/AminoP/Spt16_N"/>
</dbReference>
<dbReference type="PANTHER" id="PTHR43226:SF4">
    <property type="entry name" value="XAA-PRO AMINOPEPTIDASE 3"/>
    <property type="match status" value="1"/>
</dbReference>
<evidence type="ECO:0000313" key="13">
    <source>
        <dbReference type="EMBL" id="AHJ99582.1"/>
    </source>
</evidence>
<evidence type="ECO:0000256" key="10">
    <source>
        <dbReference type="RuleBase" id="RU000590"/>
    </source>
</evidence>
<dbReference type="InterPro" id="IPR000994">
    <property type="entry name" value="Pept_M24"/>
</dbReference>
<keyword evidence="8" id="KW-0482">Metalloprotease</keyword>
<dbReference type="HOGENOM" id="CLU_017266_1_0_10"/>
<evidence type="ECO:0000256" key="6">
    <source>
        <dbReference type="ARBA" id="ARBA00022723"/>
    </source>
</evidence>
<evidence type="ECO:0000313" key="14">
    <source>
        <dbReference type="Proteomes" id="UP000019423"/>
    </source>
</evidence>
<dbReference type="GO" id="GO:0006508">
    <property type="term" value="P:proteolysis"/>
    <property type="evidence" value="ECO:0007669"/>
    <property type="project" value="UniProtKB-KW"/>
</dbReference>
<dbReference type="Pfam" id="PF05195">
    <property type="entry name" value="AMP_N"/>
    <property type="match status" value="1"/>
</dbReference>
<dbReference type="GO" id="GO:0070006">
    <property type="term" value="F:metalloaminopeptidase activity"/>
    <property type="evidence" value="ECO:0007669"/>
    <property type="project" value="InterPro"/>
</dbReference>
<dbReference type="Pfam" id="PF00557">
    <property type="entry name" value="Peptidase_M24"/>
    <property type="match status" value="1"/>
</dbReference>
<dbReference type="AlphaFoldDB" id="W8F6D0"/>
<sequence length="548" mass="60888">MRYSLLTSRLRLLLLTGLLAAAAPAVQAQRAAGPNRPADFLDPSFHKQRRELLRQALPARSVAVLFAAPVRNRANDVDFVYHQSPDFYYLTGYEEPEAVLVLFKEPQTIQGQAGVTEALFVQPRDPKAEQWTGRRLGTEGTKRELQMQFVADNKEFATAGIKWADFITVHFLELPTDVRDNSRDPADLFNLVATFRQQAAVPADFNPRQAELYASIERYGVANAASLKPYLENLSKQIPALAQDKYIQNYLRATTDAERQKAVAARPVTRFDMSTLDEALDRLRGVKTAPELALLRRAVRISAVGQQEVMKATRPDMGEMELQGLHEYVYKKYGAEFEGYPSIVGAGANGCVLHYIANDKPKVQNELLLMDCGAEYHGYTADVTRTIPPSGKFSPAQRQIYELVLAAQEAGFAACKPGADFQAPDKAARQVVTDGLLKLGLIKKPEEARTYFPHGTSHHLGLDVHDRGSNGPLQAGHVITVEPGIYIPEGSPCDKKWWNIGVRIEDDVLITEKGYENLSREAPRTVAEVEAMMAKPSALDDFKLPELR</sequence>
<dbReference type="KEGG" id="hsw:Hsw_3987"/>
<comment type="similarity">
    <text evidence="3 10">Belongs to the peptidase M24B family.</text>
</comment>
<dbReference type="InterPro" id="IPR036005">
    <property type="entry name" value="Creatinase/aminopeptidase-like"/>
</dbReference>
<keyword evidence="14" id="KW-1185">Reference proteome</keyword>